<proteinExistence type="predicted"/>
<gene>
    <name evidence="1" type="ORF">KC19_4G017100</name>
</gene>
<sequence length="117" mass="13369">MTSYSSIFSTLLHSPPLSRLENTPLALGFLLNLVRKPQRISPHLSEVGKQVDFICRCCLVRIRTLLSCTFFQIRDEACSLDTWKRGFPRLELQDNTHFENVVLRQSSAIFTSFCSSS</sequence>
<reference evidence="1" key="1">
    <citation type="submission" date="2020-06" db="EMBL/GenBank/DDBJ databases">
        <title>WGS assembly of Ceratodon purpureus strain R40.</title>
        <authorList>
            <person name="Carey S.B."/>
            <person name="Jenkins J."/>
            <person name="Shu S."/>
            <person name="Lovell J.T."/>
            <person name="Sreedasyam A."/>
            <person name="Maumus F."/>
            <person name="Tiley G.P."/>
            <person name="Fernandez-Pozo N."/>
            <person name="Barry K."/>
            <person name="Chen C."/>
            <person name="Wang M."/>
            <person name="Lipzen A."/>
            <person name="Daum C."/>
            <person name="Saski C.A."/>
            <person name="Payton A.C."/>
            <person name="Mcbreen J.C."/>
            <person name="Conrad R.E."/>
            <person name="Kollar L.M."/>
            <person name="Olsson S."/>
            <person name="Huttunen S."/>
            <person name="Landis J.B."/>
            <person name="Wickett N.J."/>
            <person name="Johnson M.G."/>
            <person name="Rensing S.A."/>
            <person name="Grimwood J."/>
            <person name="Schmutz J."/>
            <person name="Mcdaniel S.F."/>
        </authorList>
    </citation>
    <scope>NUCLEOTIDE SEQUENCE</scope>
    <source>
        <strain evidence="1">R40</strain>
    </source>
</reference>
<name>A0A8T0I4E4_CERPU</name>
<comment type="caution">
    <text evidence="1">The sequence shown here is derived from an EMBL/GenBank/DDBJ whole genome shotgun (WGS) entry which is preliminary data.</text>
</comment>
<dbReference type="EMBL" id="CM026424">
    <property type="protein sequence ID" value="KAG0578362.1"/>
    <property type="molecule type" value="Genomic_DNA"/>
</dbReference>
<evidence type="ECO:0000313" key="2">
    <source>
        <dbReference type="Proteomes" id="UP000822688"/>
    </source>
</evidence>
<organism evidence="1 2">
    <name type="scientific">Ceratodon purpureus</name>
    <name type="common">Fire moss</name>
    <name type="synonym">Dicranum purpureum</name>
    <dbReference type="NCBI Taxonomy" id="3225"/>
    <lineage>
        <taxon>Eukaryota</taxon>
        <taxon>Viridiplantae</taxon>
        <taxon>Streptophyta</taxon>
        <taxon>Embryophyta</taxon>
        <taxon>Bryophyta</taxon>
        <taxon>Bryophytina</taxon>
        <taxon>Bryopsida</taxon>
        <taxon>Dicranidae</taxon>
        <taxon>Pseudoditrichales</taxon>
        <taxon>Ditrichaceae</taxon>
        <taxon>Ceratodon</taxon>
    </lineage>
</organism>
<dbReference type="AlphaFoldDB" id="A0A8T0I4E4"/>
<protein>
    <submittedName>
        <fullName evidence="1">Uncharacterized protein</fullName>
    </submittedName>
</protein>
<accession>A0A8T0I4E4</accession>
<dbReference type="Proteomes" id="UP000822688">
    <property type="component" value="Chromosome 4"/>
</dbReference>
<keyword evidence="2" id="KW-1185">Reference proteome</keyword>
<evidence type="ECO:0000313" key="1">
    <source>
        <dbReference type="EMBL" id="KAG0578362.1"/>
    </source>
</evidence>